<dbReference type="EMBL" id="BARV01028628">
    <property type="protein sequence ID" value="GAI35767.1"/>
    <property type="molecule type" value="Genomic_DNA"/>
</dbReference>
<proteinExistence type="predicted"/>
<sequence length="60" mass="7163">MERKLTPGEIIVLFKILTRIVNSYHFDYDLYMFADTNCNFVVDFYKDEFETLKSLLSDIS</sequence>
<protein>
    <submittedName>
        <fullName evidence="1">Uncharacterized protein</fullName>
    </submittedName>
</protein>
<reference evidence="1" key="1">
    <citation type="journal article" date="2014" name="Front. Microbiol.">
        <title>High frequency of phylogenetically diverse reductive dehalogenase-homologous genes in deep subseafloor sedimentary metagenomes.</title>
        <authorList>
            <person name="Kawai M."/>
            <person name="Futagami T."/>
            <person name="Toyoda A."/>
            <person name="Takaki Y."/>
            <person name="Nishi S."/>
            <person name="Hori S."/>
            <person name="Arai W."/>
            <person name="Tsubouchi T."/>
            <person name="Morono Y."/>
            <person name="Uchiyama I."/>
            <person name="Ito T."/>
            <person name="Fujiyama A."/>
            <person name="Inagaki F."/>
            <person name="Takami H."/>
        </authorList>
    </citation>
    <scope>NUCLEOTIDE SEQUENCE</scope>
    <source>
        <strain evidence="1">Expedition CK06-06</strain>
    </source>
</reference>
<accession>X1MVP1</accession>
<organism evidence="1">
    <name type="scientific">marine sediment metagenome</name>
    <dbReference type="NCBI Taxonomy" id="412755"/>
    <lineage>
        <taxon>unclassified sequences</taxon>
        <taxon>metagenomes</taxon>
        <taxon>ecological metagenomes</taxon>
    </lineage>
</organism>
<dbReference type="AlphaFoldDB" id="X1MVP1"/>
<gene>
    <name evidence="1" type="ORF">S06H3_45788</name>
</gene>
<name>X1MVP1_9ZZZZ</name>
<evidence type="ECO:0000313" key="1">
    <source>
        <dbReference type="EMBL" id="GAI35767.1"/>
    </source>
</evidence>
<comment type="caution">
    <text evidence="1">The sequence shown here is derived from an EMBL/GenBank/DDBJ whole genome shotgun (WGS) entry which is preliminary data.</text>
</comment>